<dbReference type="EMBL" id="CP148066">
    <property type="protein sequence ID" value="WXL28588.1"/>
    <property type="molecule type" value="Genomic_DNA"/>
</dbReference>
<name>A0ABZ2RNH9_9BACT</name>
<proteinExistence type="predicted"/>
<protein>
    <submittedName>
        <fullName evidence="1">Uncharacterized protein</fullName>
    </submittedName>
</protein>
<accession>A0ABZ2RNH9</accession>
<evidence type="ECO:0000313" key="1">
    <source>
        <dbReference type="EMBL" id="WXL28588.1"/>
    </source>
</evidence>
<keyword evidence="2" id="KW-1185">Reference proteome</keyword>
<gene>
    <name evidence="1" type="ORF">WG616_00970</name>
</gene>
<reference evidence="1" key="1">
    <citation type="submission" date="2024-03" db="EMBL/GenBank/DDBJ databases">
        <title>Complete genome sequence of Mycoplasma gypis type strain B1/T1.</title>
        <authorList>
            <person name="Spergser J."/>
        </authorList>
    </citation>
    <scope>NUCLEOTIDE SEQUENCE [LARGE SCALE GENOMIC DNA]</scope>
    <source>
        <strain evidence="1">B1/T1</strain>
    </source>
</reference>
<evidence type="ECO:0000313" key="2">
    <source>
        <dbReference type="Proteomes" id="UP001460679"/>
    </source>
</evidence>
<dbReference type="RefSeq" id="WP_205498894.1">
    <property type="nucleotide sequence ID" value="NZ_CP148066.1"/>
</dbReference>
<organism evidence="1 2">
    <name type="scientific">[Mycoplasma] gypis</name>
    <dbReference type="NCBI Taxonomy" id="92404"/>
    <lineage>
        <taxon>Bacteria</taxon>
        <taxon>Bacillati</taxon>
        <taxon>Mycoplasmatota</taxon>
        <taxon>Mycoplasmoidales</taxon>
        <taxon>Metamycoplasmataceae</taxon>
        <taxon>Metamycoplasma</taxon>
    </lineage>
</organism>
<sequence>MQSFEINERLQIIKANFKVKNSQGRNDDEVILNVAFAPNNFEQYLKNSLDFQSLYNDILSTQTNERNHTSESNIWLKMKIKNESHNQTNYLAQDWQKVFNNIFELPSKNNFSLKINKEKTTFNNLQGWVRLNLEIYHKDKLIKNTANRFFIYLNYFKPFTKEDIKPINNNEWFTDDDFNYQTKNDSEKQIQELVSKINGSNFDYRLSKGKK</sequence>
<dbReference type="Proteomes" id="UP001460679">
    <property type="component" value="Chromosome"/>
</dbReference>